<dbReference type="PANTHER" id="PTHR23320:SF155">
    <property type="entry name" value="MEMBRANE-SPANNING 4-DOMAINS SUBFAMILY A MEMBER 8"/>
    <property type="match status" value="1"/>
</dbReference>
<evidence type="ECO:0000256" key="5">
    <source>
        <dbReference type="ARBA" id="ARBA00023136"/>
    </source>
</evidence>
<dbReference type="Ensembl" id="ENSACAT00000038834.1">
    <property type="protein sequence ID" value="ENSACAP00000040177.1"/>
    <property type="gene ID" value="ENSACAG00000040744.1"/>
</dbReference>
<organism evidence="7 8">
    <name type="scientific">Anolis carolinensis</name>
    <name type="common">Green anole</name>
    <name type="synonym">American chameleon</name>
    <dbReference type="NCBI Taxonomy" id="28377"/>
    <lineage>
        <taxon>Eukaryota</taxon>
        <taxon>Metazoa</taxon>
        <taxon>Chordata</taxon>
        <taxon>Craniata</taxon>
        <taxon>Vertebrata</taxon>
        <taxon>Euteleostomi</taxon>
        <taxon>Lepidosauria</taxon>
        <taxon>Squamata</taxon>
        <taxon>Bifurcata</taxon>
        <taxon>Unidentata</taxon>
        <taxon>Episquamata</taxon>
        <taxon>Toxicofera</taxon>
        <taxon>Iguania</taxon>
        <taxon>Dactyloidae</taxon>
        <taxon>Anolis</taxon>
    </lineage>
</organism>
<evidence type="ECO:0000256" key="6">
    <source>
        <dbReference type="SAM" id="Phobius"/>
    </source>
</evidence>
<dbReference type="RefSeq" id="XP_003224157.1">
    <property type="nucleotide sequence ID" value="XM_003224109.4"/>
</dbReference>
<comment type="subcellular location">
    <subcellularLocation>
        <location evidence="1">Membrane</location>
        <topology evidence="1">Multi-pass membrane protein</topology>
    </subcellularLocation>
</comment>
<evidence type="ECO:0000256" key="1">
    <source>
        <dbReference type="ARBA" id="ARBA00004141"/>
    </source>
</evidence>
<dbReference type="GO" id="GO:0005886">
    <property type="term" value="C:plasma membrane"/>
    <property type="evidence" value="ECO:0000318"/>
    <property type="project" value="GO_Central"/>
</dbReference>
<gene>
    <name evidence="7" type="primary">LOC100566241</name>
</gene>
<reference evidence="7" key="2">
    <citation type="submission" date="2025-08" db="UniProtKB">
        <authorList>
            <consortium name="Ensembl"/>
        </authorList>
    </citation>
    <scope>IDENTIFICATION</scope>
</reference>
<dbReference type="InterPro" id="IPR030417">
    <property type="entry name" value="MS4A"/>
</dbReference>
<evidence type="ECO:0000256" key="2">
    <source>
        <dbReference type="ARBA" id="ARBA00009565"/>
    </source>
</evidence>
<reference evidence="7" key="3">
    <citation type="submission" date="2025-09" db="UniProtKB">
        <authorList>
            <consortium name="Ensembl"/>
        </authorList>
    </citation>
    <scope>IDENTIFICATION</scope>
</reference>
<accession>A0A803TY87</accession>
<evidence type="ECO:0000256" key="4">
    <source>
        <dbReference type="ARBA" id="ARBA00022989"/>
    </source>
</evidence>
<dbReference type="OrthoDB" id="10071849at2759"/>
<dbReference type="GeneTree" id="ENSGT00940000155376"/>
<dbReference type="Pfam" id="PF04103">
    <property type="entry name" value="CD20"/>
    <property type="match status" value="1"/>
</dbReference>
<keyword evidence="4 6" id="KW-1133">Transmembrane helix</keyword>
<dbReference type="Proteomes" id="UP000001646">
    <property type="component" value="Unplaced"/>
</dbReference>
<evidence type="ECO:0000256" key="3">
    <source>
        <dbReference type="ARBA" id="ARBA00022692"/>
    </source>
</evidence>
<dbReference type="KEGG" id="acs:100566241"/>
<feature type="transmembrane region" description="Helical" evidence="6">
    <location>
        <begin position="71"/>
        <end position="104"/>
    </location>
</feature>
<dbReference type="RefSeq" id="XP_003224156.1">
    <property type="nucleotide sequence ID" value="XM_003224108.3"/>
</dbReference>
<evidence type="ECO:0000313" key="7">
    <source>
        <dbReference type="Ensembl" id="ENSACAP00000040177.1"/>
    </source>
</evidence>
<protein>
    <submittedName>
        <fullName evidence="7">Uncharacterized protein</fullName>
    </submittedName>
</protein>
<dbReference type="InterPro" id="IPR007237">
    <property type="entry name" value="CD20-like"/>
</dbReference>
<dbReference type="AlphaFoldDB" id="A0A803TY87"/>
<dbReference type="InParanoid" id="A0A803TY87"/>
<dbReference type="GO" id="GO:0007166">
    <property type="term" value="P:cell surface receptor signaling pathway"/>
    <property type="evidence" value="ECO:0000318"/>
    <property type="project" value="GO_Central"/>
</dbReference>
<reference evidence="7" key="1">
    <citation type="submission" date="2009-12" db="EMBL/GenBank/DDBJ databases">
        <title>The Genome Sequence of Anolis carolinensis (Green Anole Lizard).</title>
        <authorList>
            <consortium name="The Genome Sequencing Platform"/>
            <person name="Di Palma F."/>
            <person name="Alfoldi J."/>
            <person name="Heiman D."/>
            <person name="Young S."/>
            <person name="Grabherr M."/>
            <person name="Johnson J."/>
            <person name="Lander E.S."/>
            <person name="Lindblad-Toh K."/>
        </authorList>
    </citation>
    <scope>NUCLEOTIDE SEQUENCE [LARGE SCALE GENOMIC DNA]</scope>
    <source>
        <strain evidence="7">JBL SC #1</strain>
    </source>
</reference>
<keyword evidence="8" id="KW-1185">Reference proteome</keyword>
<keyword evidence="5 6" id="KW-0472">Membrane</keyword>
<keyword evidence="3 6" id="KW-0812">Transmembrane</keyword>
<dbReference type="RefSeq" id="XP_003224155.1">
    <property type="nucleotide sequence ID" value="XM_003224107.2"/>
</dbReference>
<evidence type="ECO:0000313" key="8">
    <source>
        <dbReference type="Proteomes" id="UP000001646"/>
    </source>
</evidence>
<feature type="transmembrane region" description="Helical" evidence="6">
    <location>
        <begin position="124"/>
        <end position="146"/>
    </location>
</feature>
<dbReference type="GeneID" id="100566241"/>
<feature type="transmembrane region" description="Helical" evidence="6">
    <location>
        <begin position="167"/>
        <end position="188"/>
    </location>
</feature>
<proteinExistence type="inferred from homology"/>
<comment type="similarity">
    <text evidence="2">Belongs to the MS4A family.</text>
</comment>
<sequence>MASGIVVHIPFDGDNAYQAGQGFPGTGTGVQQLGQQFGSPGNPPEQNPPLGPLEKLAKVELKTLGAVQIMIGLLNIGLVTILFDWLVLCGGLFFIVSGSLSVAVEKRLTRGLVRCSVGMNLTSAIISLIGIILYIIGLAVVNHYLSSDPDYSHHNDMIMIQYVTTRIYFLLLVFNLLEFCITVSAAHFGCQATCCKSDPESVAYVPCTVSGDAVMIPEIYPSAPPAYDVPEPSFKGNEE</sequence>
<dbReference type="PANTHER" id="PTHR23320">
    <property type="entry name" value="MEMBRANE-SPANNING 4-DOMAINS SUBFAMILY A MS4A -RELATED"/>
    <property type="match status" value="1"/>
</dbReference>
<name>A0A803TY87_ANOCA</name>